<dbReference type="InterPro" id="IPR045153">
    <property type="entry name" value="Est1/Ebs1-like"/>
</dbReference>
<feature type="domain" description="DNA/RNA-binding" evidence="2">
    <location>
        <begin position="185"/>
        <end position="270"/>
    </location>
</feature>
<dbReference type="Pfam" id="PF10373">
    <property type="entry name" value="EST1_DNA_bind"/>
    <property type="match status" value="1"/>
</dbReference>
<reference evidence="3 4" key="1">
    <citation type="submission" date="2023-06" db="EMBL/GenBank/DDBJ databases">
        <title>Black Yeasts Isolated from many extreme environments.</title>
        <authorList>
            <person name="Coleine C."/>
            <person name="Stajich J.E."/>
            <person name="Selbmann L."/>
        </authorList>
    </citation>
    <scope>NUCLEOTIDE SEQUENCE [LARGE SCALE GENOMIC DNA]</scope>
    <source>
        <strain evidence="3 4">CCFEE 5887</strain>
    </source>
</reference>
<dbReference type="InterPro" id="IPR011990">
    <property type="entry name" value="TPR-like_helical_dom_sf"/>
</dbReference>
<evidence type="ECO:0000259" key="2">
    <source>
        <dbReference type="Pfam" id="PF10373"/>
    </source>
</evidence>
<dbReference type="Proteomes" id="UP001345827">
    <property type="component" value="Unassembled WGS sequence"/>
</dbReference>
<organism evidence="3 4">
    <name type="scientific">Vermiconidia calcicola</name>
    <dbReference type="NCBI Taxonomy" id="1690605"/>
    <lineage>
        <taxon>Eukaryota</taxon>
        <taxon>Fungi</taxon>
        <taxon>Dikarya</taxon>
        <taxon>Ascomycota</taxon>
        <taxon>Pezizomycotina</taxon>
        <taxon>Dothideomycetes</taxon>
        <taxon>Dothideomycetidae</taxon>
        <taxon>Mycosphaerellales</taxon>
        <taxon>Extremaceae</taxon>
        <taxon>Vermiconidia</taxon>
    </lineage>
</organism>
<sequence>MVEDHLPNKKHDTAVDSTHEHRCGNGLGVQSLHSMGRAQDGLLEKDFTMLLQPETRPISQEQLVNEVKGIYAGLVMVKKKCVEICHQQSQTTTKLSNEQWQALIALHRTLLQEHHDFFLASPHPTRLLHSGVSQQSMMMGLLMESVPTFHETWIECLGDLARYRMAIEEADMRDRENWSNVAGMWYNRAADRSPTTGRIQHHLAVLARPNIVRQLFYYTKALISGVPFVNARDSIMLLFTPFLEKYEVTSQKYPKMETSLVTAAGILFTRGSIHDYCGHMTQFVSELDGTINGTGSNLKVQGAEVASSLIAMMLDFGSEENFLWTAFCVHSDWIKQTHTEGQTDLPTDTVLVENPMVNKIQPKFRIENGPVNPQDFTQVSPPTGDRLGVKFGSSDKITSYTLPVWHICLSIVAGKVGDRNILLFLHFTLAFLWSLSYIPGGLVYLESYVPWEKLVLSSNSMNRSGVVDARIESREFPRQQSGTGRQLPEDFLLRGFKYTSY</sequence>
<dbReference type="GO" id="GO:0005697">
    <property type="term" value="C:telomerase holoenzyme complex"/>
    <property type="evidence" value="ECO:0007669"/>
    <property type="project" value="TreeGrafter"/>
</dbReference>
<dbReference type="Gene3D" id="1.25.40.10">
    <property type="entry name" value="Tetratricopeptide repeat domain"/>
    <property type="match status" value="1"/>
</dbReference>
<dbReference type="PANTHER" id="PTHR15696">
    <property type="entry name" value="SMG-7 SUPPRESSOR WITH MORPHOLOGICAL EFFECT ON GENITALIA PROTEIN 7"/>
    <property type="match status" value="1"/>
</dbReference>
<dbReference type="GO" id="GO:0070034">
    <property type="term" value="F:telomerase RNA binding"/>
    <property type="evidence" value="ECO:0007669"/>
    <property type="project" value="TreeGrafter"/>
</dbReference>
<evidence type="ECO:0000256" key="1">
    <source>
        <dbReference type="SAM" id="MobiDB-lite"/>
    </source>
</evidence>
<keyword evidence="4" id="KW-1185">Reference proteome</keyword>
<dbReference type="SUPFAM" id="SSF48452">
    <property type="entry name" value="TPR-like"/>
    <property type="match status" value="1"/>
</dbReference>
<feature type="region of interest" description="Disordered" evidence="1">
    <location>
        <begin position="1"/>
        <end position="22"/>
    </location>
</feature>
<dbReference type="GO" id="GO:0042162">
    <property type="term" value="F:telomeric DNA binding"/>
    <property type="evidence" value="ECO:0007669"/>
    <property type="project" value="TreeGrafter"/>
</dbReference>
<dbReference type="GO" id="GO:0000184">
    <property type="term" value="P:nuclear-transcribed mRNA catabolic process, nonsense-mediated decay"/>
    <property type="evidence" value="ECO:0007669"/>
    <property type="project" value="TreeGrafter"/>
</dbReference>
<accession>A0AAV9PQI1</accession>
<dbReference type="PANTHER" id="PTHR15696:SF0">
    <property type="entry name" value="TELOMERASE-BINDING PROTEIN EST1A"/>
    <property type="match status" value="1"/>
</dbReference>
<protein>
    <recommendedName>
        <fullName evidence="2">DNA/RNA-binding domain-containing protein</fullName>
    </recommendedName>
</protein>
<evidence type="ECO:0000313" key="4">
    <source>
        <dbReference type="Proteomes" id="UP001345827"/>
    </source>
</evidence>
<gene>
    <name evidence="3" type="ORF">LTR25_010970</name>
</gene>
<dbReference type="InterPro" id="IPR018834">
    <property type="entry name" value="DNA/RNA-bd_Est1-type"/>
</dbReference>
<dbReference type="EMBL" id="JAXLQG010000036">
    <property type="protein sequence ID" value="KAK5527692.1"/>
    <property type="molecule type" value="Genomic_DNA"/>
</dbReference>
<evidence type="ECO:0000313" key="3">
    <source>
        <dbReference type="EMBL" id="KAK5527692.1"/>
    </source>
</evidence>
<name>A0AAV9PQI1_9PEZI</name>
<comment type="caution">
    <text evidence="3">The sequence shown here is derived from an EMBL/GenBank/DDBJ whole genome shotgun (WGS) entry which is preliminary data.</text>
</comment>
<proteinExistence type="predicted"/>
<dbReference type="AlphaFoldDB" id="A0AAV9PQI1"/>